<name>A0A1N7L8U4_9FLAO</name>
<proteinExistence type="predicted"/>
<organism evidence="3 4">
    <name type="scientific">Chryseobacterium gambrini</name>
    <dbReference type="NCBI Taxonomy" id="373672"/>
    <lineage>
        <taxon>Bacteria</taxon>
        <taxon>Pseudomonadati</taxon>
        <taxon>Bacteroidota</taxon>
        <taxon>Flavobacteriia</taxon>
        <taxon>Flavobacteriales</taxon>
        <taxon>Weeksellaceae</taxon>
        <taxon>Chryseobacterium group</taxon>
        <taxon>Chryseobacterium</taxon>
    </lineage>
</organism>
<dbReference type="RefSeq" id="WP_076390622.1">
    <property type="nucleotide sequence ID" value="NZ_FTOV01000002.1"/>
</dbReference>
<dbReference type="Pfam" id="PF00386">
    <property type="entry name" value="C1q"/>
    <property type="match status" value="1"/>
</dbReference>
<protein>
    <submittedName>
        <fullName evidence="3">C1q domain-containing protein</fullName>
    </submittedName>
</protein>
<dbReference type="STRING" id="373672.SAMN05421785_10265"/>
<dbReference type="SUPFAM" id="SSF49842">
    <property type="entry name" value="TNF-like"/>
    <property type="match status" value="1"/>
</dbReference>
<dbReference type="InterPro" id="IPR001073">
    <property type="entry name" value="C1q_dom"/>
</dbReference>
<dbReference type="Gene3D" id="2.150.10.10">
    <property type="entry name" value="Serralysin-like metalloprotease, C-terminal"/>
    <property type="match status" value="1"/>
</dbReference>
<dbReference type="OrthoDB" id="1272218at2"/>
<evidence type="ECO:0000256" key="1">
    <source>
        <dbReference type="SAM" id="SignalP"/>
    </source>
</evidence>
<sequence length="552" mass="56050">MNRKNVLLIALSVTGVLAHAQTSLGKVGINTSSPNATLDITASPNDNNTADGLLAPRLTGNELKAKDSLYGTNQTGTLVYATAAVTTSSPKTANITAAGYYYFDGSVWQKVNTGAGNFWGLTGNSGTTGGSNFLGTTDAQNLVFKVNNIESGYIQHSVSSTGSFDYKTSFGYNTLSAVTTGDHNTAFGHGSGAVITTGSDNTLIGSESGKAITGDDTSTPSIKEAARNTAVGSRTLFSATTGYDNTAIGAYALASNTTGVRNLAVGSNALVDNTTGDNNVAVGDTSLNANTTGSQNTALGQRALASMTSGTGNTGIGAATVISNGLTNATAVGFQANATQSNSLILGNNADVGIGTSTPSNKLHVSASANPVRFEGLQTTAVTTGEELLLVNSSGVVKKVTLGSGLGISGGALIANPKSGVTALNSSASDQVVTQAAGFTQLTLNAEQADAISNFDPTTGIFTASYTGAHLITLPYRVTSGGNSISFELFNSTDSTSQGTITITNASNTNSNTYSTVVNLITGKNYFIRVRANTAASVTIDRANTYFSMIQL</sequence>
<dbReference type="AlphaFoldDB" id="A0A1N7L8U4"/>
<accession>A0A1N7L8U4</accession>
<evidence type="ECO:0000313" key="3">
    <source>
        <dbReference type="EMBL" id="SIS70269.1"/>
    </source>
</evidence>
<feature type="chain" id="PRO_5012749300" evidence="1">
    <location>
        <begin position="21"/>
        <end position="552"/>
    </location>
</feature>
<evidence type="ECO:0000259" key="2">
    <source>
        <dbReference type="Pfam" id="PF00386"/>
    </source>
</evidence>
<evidence type="ECO:0000313" key="4">
    <source>
        <dbReference type="Proteomes" id="UP000185781"/>
    </source>
</evidence>
<dbReference type="Proteomes" id="UP000185781">
    <property type="component" value="Unassembled WGS sequence"/>
</dbReference>
<feature type="domain" description="C1q" evidence="2">
    <location>
        <begin position="434"/>
        <end position="548"/>
    </location>
</feature>
<dbReference type="InterPro" id="IPR011049">
    <property type="entry name" value="Serralysin-like_metalloprot_C"/>
</dbReference>
<feature type="signal peptide" evidence="1">
    <location>
        <begin position="1"/>
        <end position="20"/>
    </location>
</feature>
<gene>
    <name evidence="3" type="ORF">SAMN05421785_10265</name>
</gene>
<reference evidence="3 4" key="1">
    <citation type="submission" date="2017-01" db="EMBL/GenBank/DDBJ databases">
        <authorList>
            <person name="Mah S.A."/>
            <person name="Swanson W.J."/>
            <person name="Moy G.W."/>
            <person name="Vacquier V.D."/>
        </authorList>
    </citation>
    <scope>NUCLEOTIDE SEQUENCE [LARGE SCALE GENOMIC DNA]</scope>
    <source>
        <strain evidence="3 4">DSM 18014</strain>
    </source>
</reference>
<keyword evidence="1" id="KW-0732">Signal</keyword>
<dbReference type="Gene3D" id="2.60.120.40">
    <property type="match status" value="1"/>
</dbReference>
<dbReference type="InterPro" id="IPR008983">
    <property type="entry name" value="Tumour_necrosis_fac-like_dom"/>
</dbReference>
<dbReference type="EMBL" id="FTOV01000002">
    <property type="protein sequence ID" value="SIS70269.1"/>
    <property type="molecule type" value="Genomic_DNA"/>
</dbReference>